<evidence type="ECO:0000256" key="7">
    <source>
        <dbReference type="ARBA" id="ARBA00022989"/>
    </source>
</evidence>
<dbReference type="InterPro" id="IPR011527">
    <property type="entry name" value="ABC1_TM_dom"/>
</dbReference>
<dbReference type="GO" id="GO:0005886">
    <property type="term" value="C:plasma membrane"/>
    <property type="evidence" value="ECO:0007669"/>
    <property type="project" value="UniProtKB-SubCell"/>
</dbReference>
<sequence length="571" mass="63923">MNGLKGILKRFKHYFVEYKLLLFFMMIAMIFASAANGLIAWLVEPVLNKIFIEKNENLLYILPYAIIAVYTLKSVGSYFQTYLSSYIGQDIIKQIRNKLVDRLLSLDMKFFNEFRTGELISRTINDIERIRMIVSSMIPDMLVQIMSIIGLLIVVIYQNPRLAFFALVVLPIAVYPLSILAKKMKKISKKSQEKNSDISSVLNEIYSNIEIVKASNAQNLELNRFKDENQKFFKLNVKATKTNALVSPIMEIIGSIGIAIIIIVGGLEVINGAMDMGKFFSFTAALFMLYQPIKALSSIYNSLQDAIAASERTFELLDLIPSIIDGNKEFPNAANTIIFQNVSLKYNEKTALKNINFSAKKGEMFAFVGNSGGGKSSIVNLLMRFYDAGSGNILVNESDISEFSLKSLRDNIGLVTQRVYIFNDTIANNVCYGGVFDENRVINVLKMANAYDFVLNLEDGIYTKLQEFGANLSGGQRQRIAIARMLYKNPQILIFDEATSALDNTSEKAISDVIEKIRDNKIIFIIAHRLSTIANADKIAVVNNGEIAAIGTDESLSQSCEIYQKLKGKLS</sequence>
<reference evidence="13" key="1">
    <citation type="submission" date="2007-07" db="EMBL/GenBank/DDBJ databases">
        <title>Complete genome sequence of Campylobacter hominis ATCC BAA-381, a commensal isolated from the human gastrointestinal tract.</title>
        <authorList>
            <person name="Fouts D.E."/>
            <person name="Mongodin E.F."/>
            <person name="Puiu D."/>
            <person name="Sebastian Y."/>
            <person name="Miller W.G."/>
            <person name="Mandrell R.E."/>
            <person name="Nelson K.E."/>
        </authorList>
    </citation>
    <scope>NUCLEOTIDE SEQUENCE [LARGE SCALE GENOMIC DNA]</scope>
    <source>
        <strain evidence="13">ATCC BAA-381 / LMG 19568 / NCTC 13146 / CH001A</strain>
    </source>
</reference>
<dbReference type="CDD" id="cd18552">
    <property type="entry name" value="ABC_6TM_MsbA_like"/>
    <property type="match status" value="1"/>
</dbReference>
<dbReference type="Proteomes" id="UP000002407">
    <property type="component" value="Chromosome"/>
</dbReference>
<proteinExistence type="predicted"/>
<keyword evidence="3" id="KW-1003">Cell membrane</keyword>
<dbReference type="PANTHER" id="PTHR43394:SF1">
    <property type="entry name" value="ATP-BINDING CASSETTE SUB-FAMILY B MEMBER 10, MITOCHONDRIAL"/>
    <property type="match status" value="1"/>
</dbReference>
<gene>
    <name evidence="12" type="ordered locus">CHAB381_0580</name>
</gene>
<protein>
    <submittedName>
        <fullName evidence="12">Lipid A export ATP-binding/permease protein MsbA</fullName>
        <ecNumber evidence="12">3.6.3.-</ecNumber>
    </submittedName>
</protein>
<dbReference type="EC" id="3.6.3.-" evidence="12"/>
<evidence type="ECO:0000256" key="8">
    <source>
        <dbReference type="ARBA" id="ARBA00023136"/>
    </source>
</evidence>
<evidence type="ECO:0000256" key="2">
    <source>
        <dbReference type="ARBA" id="ARBA00022448"/>
    </source>
</evidence>
<evidence type="ECO:0000256" key="3">
    <source>
        <dbReference type="ARBA" id="ARBA00022475"/>
    </source>
</evidence>
<dbReference type="InterPro" id="IPR027417">
    <property type="entry name" value="P-loop_NTPase"/>
</dbReference>
<dbReference type="GO" id="GO:0005524">
    <property type="term" value="F:ATP binding"/>
    <property type="evidence" value="ECO:0007669"/>
    <property type="project" value="UniProtKB-KW"/>
</dbReference>
<dbReference type="SMART" id="SM00382">
    <property type="entry name" value="AAA"/>
    <property type="match status" value="1"/>
</dbReference>
<dbReference type="InterPro" id="IPR003593">
    <property type="entry name" value="AAA+_ATPase"/>
</dbReference>
<dbReference type="RefSeq" id="WP_012108455.1">
    <property type="nucleotide sequence ID" value="NC_009714.1"/>
</dbReference>
<dbReference type="PROSITE" id="PS00211">
    <property type="entry name" value="ABC_TRANSPORTER_1"/>
    <property type="match status" value="1"/>
</dbReference>
<dbReference type="EMBL" id="CP000776">
    <property type="protein sequence ID" value="ABS52341.1"/>
    <property type="molecule type" value="Genomic_DNA"/>
</dbReference>
<dbReference type="eggNOG" id="COG1132">
    <property type="taxonomic scope" value="Bacteria"/>
</dbReference>
<dbReference type="FunFam" id="3.40.50.300:FF:000221">
    <property type="entry name" value="Multidrug ABC transporter ATP-binding protein"/>
    <property type="match status" value="1"/>
</dbReference>
<keyword evidence="2" id="KW-0813">Transport</keyword>
<dbReference type="InterPro" id="IPR036640">
    <property type="entry name" value="ABC1_TM_sf"/>
</dbReference>
<keyword evidence="12" id="KW-0378">Hydrolase</keyword>
<dbReference type="PROSITE" id="PS50929">
    <property type="entry name" value="ABC_TM1F"/>
    <property type="match status" value="1"/>
</dbReference>
<evidence type="ECO:0000256" key="1">
    <source>
        <dbReference type="ARBA" id="ARBA00004651"/>
    </source>
</evidence>
<evidence type="ECO:0000256" key="6">
    <source>
        <dbReference type="ARBA" id="ARBA00022840"/>
    </source>
</evidence>
<keyword evidence="4 9" id="KW-0812">Transmembrane</keyword>
<keyword evidence="8 9" id="KW-0472">Membrane</keyword>
<dbReference type="GO" id="GO:0016887">
    <property type="term" value="F:ATP hydrolysis activity"/>
    <property type="evidence" value="ECO:0007669"/>
    <property type="project" value="InterPro"/>
</dbReference>
<evidence type="ECO:0000259" key="11">
    <source>
        <dbReference type="PROSITE" id="PS50929"/>
    </source>
</evidence>
<keyword evidence="5" id="KW-0547">Nucleotide-binding</keyword>
<dbReference type="InterPro" id="IPR039421">
    <property type="entry name" value="Type_1_exporter"/>
</dbReference>
<dbReference type="OrthoDB" id="9760168at2"/>
<feature type="transmembrane region" description="Helical" evidence="9">
    <location>
        <begin position="163"/>
        <end position="181"/>
    </location>
</feature>
<dbReference type="Pfam" id="PF00664">
    <property type="entry name" value="ABC_membrane"/>
    <property type="match status" value="1"/>
</dbReference>
<dbReference type="Pfam" id="PF00005">
    <property type="entry name" value="ABC_tran"/>
    <property type="match status" value="1"/>
</dbReference>
<name>A7I0X7_CAMHC</name>
<feature type="transmembrane region" description="Helical" evidence="9">
    <location>
        <begin position="20"/>
        <end position="43"/>
    </location>
</feature>
<dbReference type="PANTHER" id="PTHR43394">
    <property type="entry name" value="ATP-DEPENDENT PERMEASE MDL1, MITOCHONDRIAL"/>
    <property type="match status" value="1"/>
</dbReference>
<feature type="transmembrane region" description="Helical" evidence="9">
    <location>
        <begin position="244"/>
        <end position="264"/>
    </location>
</feature>
<dbReference type="SUPFAM" id="SSF52540">
    <property type="entry name" value="P-loop containing nucleoside triphosphate hydrolases"/>
    <property type="match status" value="1"/>
</dbReference>
<dbReference type="GO" id="GO:0015421">
    <property type="term" value="F:ABC-type oligopeptide transporter activity"/>
    <property type="evidence" value="ECO:0007669"/>
    <property type="project" value="TreeGrafter"/>
</dbReference>
<accession>A7I0X7</accession>
<evidence type="ECO:0000259" key="10">
    <source>
        <dbReference type="PROSITE" id="PS50893"/>
    </source>
</evidence>
<feature type="domain" description="ABC transporter" evidence="10">
    <location>
        <begin position="337"/>
        <end position="569"/>
    </location>
</feature>
<dbReference type="AlphaFoldDB" id="A7I0X7"/>
<keyword evidence="13" id="KW-1185">Reference proteome</keyword>
<evidence type="ECO:0000256" key="5">
    <source>
        <dbReference type="ARBA" id="ARBA00022741"/>
    </source>
</evidence>
<keyword evidence="7 9" id="KW-1133">Transmembrane helix</keyword>
<dbReference type="Gene3D" id="1.20.1560.10">
    <property type="entry name" value="ABC transporter type 1, transmembrane domain"/>
    <property type="match status" value="1"/>
</dbReference>
<dbReference type="InterPro" id="IPR017871">
    <property type="entry name" value="ABC_transporter-like_CS"/>
</dbReference>
<dbReference type="KEGG" id="cha:CHAB381_0580"/>
<dbReference type="InterPro" id="IPR003439">
    <property type="entry name" value="ABC_transporter-like_ATP-bd"/>
</dbReference>
<comment type="subcellular location">
    <subcellularLocation>
        <location evidence="1">Cell membrane</location>
        <topology evidence="1">Multi-pass membrane protein</topology>
    </subcellularLocation>
</comment>
<evidence type="ECO:0000256" key="9">
    <source>
        <dbReference type="SAM" id="Phobius"/>
    </source>
</evidence>
<evidence type="ECO:0000313" key="13">
    <source>
        <dbReference type="Proteomes" id="UP000002407"/>
    </source>
</evidence>
<dbReference type="HOGENOM" id="CLU_000604_84_3_7"/>
<evidence type="ECO:0000313" key="12">
    <source>
        <dbReference type="EMBL" id="ABS52341.1"/>
    </source>
</evidence>
<feature type="transmembrane region" description="Helical" evidence="9">
    <location>
        <begin position="58"/>
        <end position="79"/>
    </location>
</feature>
<dbReference type="SUPFAM" id="SSF90123">
    <property type="entry name" value="ABC transporter transmembrane region"/>
    <property type="match status" value="1"/>
</dbReference>
<feature type="transmembrane region" description="Helical" evidence="9">
    <location>
        <begin position="137"/>
        <end position="157"/>
    </location>
</feature>
<evidence type="ECO:0000256" key="4">
    <source>
        <dbReference type="ARBA" id="ARBA00022692"/>
    </source>
</evidence>
<dbReference type="Gene3D" id="3.40.50.300">
    <property type="entry name" value="P-loop containing nucleotide triphosphate hydrolases"/>
    <property type="match status" value="1"/>
</dbReference>
<feature type="domain" description="ABC transmembrane type-1" evidence="11">
    <location>
        <begin position="23"/>
        <end position="305"/>
    </location>
</feature>
<keyword evidence="6 12" id="KW-0067">ATP-binding</keyword>
<dbReference type="PROSITE" id="PS50893">
    <property type="entry name" value="ABC_TRANSPORTER_2"/>
    <property type="match status" value="1"/>
</dbReference>
<dbReference type="STRING" id="360107.CHAB381_0580"/>
<organism evidence="12 13">
    <name type="scientific">Campylobacter hominis (strain ATCC BAA-381 / DSM 21671 / CCUG 45161 / LMG 19568 / NCTC 13146 / CH001A)</name>
    <dbReference type="NCBI Taxonomy" id="360107"/>
    <lineage>
        <taxon>Bacteria</taxon>
        <taxon>Pseudomonadati</taxon>
        <taxon>Campylobacterota</taxon>
        <taxon>Epsilonproteobacteria</taxon>
        <taxon>Campylobacterales</taxon>
        <taxon>Campylobacteraceae</taxon>
        <taxon>Campylobacter</taxon>
    </lineage>
</organism>